<organism evidence="2 3">
    <name type="scientific">Thelonectria olida</name>
    <dbReference type="NCBI Taxonomy" id="1576542"/>
    <lineage>
        <taxon>Eukaryota</taxon>
        <taxon>Fungi</taxon>
        <taxon>Dikarya</taxon>
        <taxon>Ascomycota</taxon>
        <taxon>Pezizomycotina</taxon>
        <taxon>Sordariomycetes</taxon>
        <taxon>Hypocreomycetidae</taxon>
        <taxon>Hypocreales</taxon>
        <taxon>Nectriaceae</taxon>
        <taxon>Thelonectria</taxon>
    </lineage>
</organism>
<dbReference type="AlphaFoldDB" id="A0A9P8W625"/>
<evidence type="ECO:0000256" key="1">
    <source>
        <dbReference type="SAM" id="MobiDB-lite"/>
    </source>
</evidence>
<dbReference type="Proteomes" id="UP000777438">
    <property type="component" value="Unassembled WGS sequence"/>
</dbReference>
<feature type="region of interest" description="Disordered" evidence="1">
    <location>
        <begin position="1"/>
        <end position="61"/>
    </location>
</feature>
<dbReference type="EMBL" id="JAGPYM010000011">
    <property type="protein sequence ID" value="KAH6889214.1"/>
    <property type="molecule type" value="Genomic_DNA"/>
</dbReference>
<name>A0A9P8W625_9HYPO</name>
<protein>
    <recommendedName>
        <fullName evidence="4">Tetratricopeptide repeat protein 1</fullName>
    </recommendedName>
</protein>
<dbReference type="OrthoDB" id="1872379at2759"/>
<dbReference type="PANTHER" id="PTHR46014:SF1">
    <property type="entry name" value="TETRATRICOPEPTIDE REPEAT PROTEIN 1"/>
    <property type="match status" value="1"/>
</dbReference>
<keyword evidence="3" id="KW-1185">Reference proteome</keyword>
<comment type="caution">
    <text evidence="2">The sequence shown here is derived from an EMBL/GenBank/DDBJ whole genome shotgun (WGS) entry which is preliminary data.</text>
</comment>
<accession>A0A9P8W625</accession>
<dbReference type="PANTHER" id="PTHR46014">
    <property type="entry name" value="TETRATRICOPEPTIDE REPEAT PROTEIN 1"/>
    <property type="match status" value="1"/>
</dbReference>
<evidence type="ECO:0000313" key="2">
    <source>
        <dbReference type="EMBL" id="KAH6889214.1"/>
    </source>
</evidence>
<evidence type="ECO:0000313" key="3">
    <source>
        <dbReference type="Proteomes" id="UP000777438"/>
    </source>
</evidence>
<feature type="compositionally biased region" description="Basic and acidic residues" evidence="1">
    <location>
        <begin position="134"/>
        <end position="155"/>
    </location>
</feature>
<dbReference type="InterPro" id="IPR011990">
    <property type="entry name" value="TPR-like_helical_dom_sf"/>
</dbReference>
<proteinExistence type="predicted"/>
<sequence length="304" mass="33318">MASQTAAASDQSKTSDSEVSQKGRSNKKKDGTTNEAEGEEGEQLKFSPEEEATLVEESNTTKTEANALFSSKQYQDALDKYDDAINSCPKYLLYPRAVIQSNIAACHLKLENWKDAIKAASDAIDGLAKLEREDPLLKKEDPESSDDKDKAKAKDEDDDVEEEIISTGASRSAPMPPSPSEEARTALLADIQRIRSKSLMRRARARSEAGGWQNLSSAEEDYRALSAVPGLSATDMRIVRAQLRDLPPRTKAAQEKEMGEMWGKLKDLGNGILKPFGLSTENFQMVQDEKTGGYSMNFKPAGSS</sequence>
<feature type="compositionally biased region" description="Polar residues" evidence="1">
    <location>
        <begin position="1"/>
        <end position="12"/>
    </location>
</feature>
<gene>
    <name evidence="2" type="ORF">B0T10DRAFT_459873</name>
</gene>
<dbReference type="SUPFAM" id="SSF48452">
    <property type="entry name" value="TPR-like"/>
    <property type="match status" value="1"/>
</dbReference>
<dbReference type="Gene3D" id="1.25.40.10">
    <property type="entry name" value="Tetratricopeptide repeat domain"/>
    <property type="match status" value="1"/>
</dbReference>
<dbReference type="InterPro" id="IPR052769">
    <property type="entry name" value="TPR_domain_protein"/>
</dbReference>
<feature type="region of interest" description="Disordered" evidence="1">
    <location>
        <begin position="134"/>
        <end position="181"/>
    </location>
</feature>
<reference evidence="2 3" key="1">
    <citation type="journal article" date="2021" name="Nat. Commun.">
        <title>Genetic determinants of endophytism in the Arabidopsis root mycobiome.</title>
        <authorList>
            <person name="Mesny F."/>
            <person name="Miyauchi S."/>
            <person name="Thiergart T."/>
            <person name="Pickel B."/>
            <person name="Atanasova L."/>
            <person name="Karlsson M."/>
            <person name="Huettel B."/>
            <person name="Barry K.W."/>
            <person name="Haridas S."/>
            <person name="Chen C."/>
            <person name="Bauer D."/>
            <person name="Andreopoulos W."/>
            <person name="Pangilinan J."/>
            <person name="LaButti K."/>
            <person name="Riley R."/>
            <person name="Lipzen A."/>
            <person name="Clum A."/>
            <person name="Drula E."/>
            <person name="Henrissat B."/>
            <person name="Kohler A."/>
            <person name="Grigoriev I.V."/>
            <person name="Martin F.M."/>
            <person name="Hacquard S."/>
        </authorList>
    </citation>
    <scope>NUCLEOTIDE SEQUENCE [LARGE SCALE GENOMIC DNA]</scope>
    <source>
        <strain evidence="2 3">MPI-CAGE-CH-0241</strain>
    </source>
</reference>
<evidence type="ECO:0008006" key="4">
    <source>
        <dbReference type="Google" id="ProtNLM"/>
    </source>
</evidence>